<dbReference type="InterPro" id="IPR036291">
    <property type="entry name" value="NAD(P)-bd_dom_sf"/>
</dbReference>
<dbReference type="KEGG" id="ppd:Ppro_0297"/>
<protein>
    <submittedName>
        <fullName evidence="2">NAD-dependent epimerase/dehydratase</fullName>
    </submittedName>
</protein>
<evidence type="ECO:0000313" key="2">
    <source>
        <dbReference type="EMBL" id="ABK97931.1"/>
    </source>
</evidence>
<dbReference type="GO" id="GO:0004029">
    <property type="term" value="F:aldehyde dehydrogenase (NAD+) activity"/>
    <property type="evidence" value="ECO:0007669"/>
    <property type="project" value="TreeGrafter"/>
</dbReference>
<dbReference type="Gene3D" id="3.40.50.720">
    <property type="entry name" value="NAD(P)-binding Rossmann-like Domain"/>
    <property type="match status" value="1"/>
</dbReference>
<dbReference type="PANTHER" id="PTHR48079">
    <property type="entry name" value="PROTEIN YEEZ"/>
    <property type="match status" value="1"/>
</dbReference>
<proteinExistence type="predicted"/>
<keyword evidence="3" id="KW-1185">Reference proteome</keyword>
<gene>
    <name evidence="2" type="ordered locus">Ppro_0297</name>
</gene>
<dbReference type="eggNOG" id="COG0451">
    <property type="taxonomic scope" value="Bacteria"/>
</dbReference>
<dbReference type="AlphaFoldDB" id="A1AKR1"/>
<dbReference type="PANTHER" id="PTHR48079:SF6">
    <property type="entry name" value="NAD(P)-BINDING DOMAIN-CONTAINING PROTEIN-RELATED"/>
    <property type="match status" value="1"/>
</dbReference>
<evidence type="ECO:0000313" key="3">
    <source>
        <dbReference type="Proteomes" id="UP000006732"/>
    </source>
</evidence>
<dbReference type="RefSeq" id="WP_011734245.1">
    <property type="nucleotide sequence ID" value="NC_008609.1"/>
</dbReference>
<dbReference type="OrthoDB" id="9808276at2"/>
<dbReference type="EMBL" id="CP000482">
    <property type="protein sequence ID" value="ABK97931.1"/>
    <property type="molecule type" value="Genomic_DNA"/>
</dbReference>
<feature type="domain" description="NAD-dependent epimerase/dehydratase" evidence="1">
    <location>
        <begin position="91"/>
        <end position="212"/>
    </location>
</feature>
<organism evidence="2 3">
    <name type="scientific">Pelobacter propionicus (strain DSM 2379 / NBRC 103807 / OttBd1)</name>
    <dbReference type="NCBI Taxonomy" id="338966"/>
    <lineage>
        <taxon>Bacteria</taxon>
        <taxon>Pseudomonadati</taxon>
        <taxon>Thermodesulfobacteriota</taxon>
        <taxon>Desulfuromonadia</taxon>
        <taxon>Desulfuromonadales</taxon>
        <taxon>Desulfuromonadaceae</taxon>
        <taxon>Pelobacter</taxon>
    </lineage>
</organism>
<dbReference type="SUPFAM" id="SSF51735">
    <property type="entry name" value="NAD(P)-binding Rossmann-fold domains"/>
    <property type="match status" value="1"/>
</dbReference>
<dbReference type="CDD" id="cd05266">
    <property type="entry name" value="SDR_a4"/>
    <property type="match status" value="1"/>
</dbReference>
<dbReference type="GO" id="GO:0005737">
    <property type="term" value="C:cytoplasm"/>
    <property type="evidence" value="ECO:0007669"/>
    <property type="project" value="TreeGrafter"/>
</dbReference>
<sequence>MNRVCITGSGYIGERIARLAREAGSQVTCMTRSAERRDYLQTQGFDAIAAPLNDITLIPPMDLDGSVLFYLVPPPGGGIYDQRARNFLQAVAGSSQPSRIIYMSATSVYTAKDGSMVTEESPALPTSSMGKRRLDAEKAFTAYCAEYGIPLIILRVSGIYGPGRLPLTQIKQGQPLLRLEESGPSNRIHADDLAQICMAAAERGEAGEIFNVSDGNPCSMTEYFNIVADALGEPRQPQVTMEEAHRVMSPLMLSYVSESRVVNPSRMFQRLGITLRYPRLQEGVQDSLPTG</sequence>
<dbReference type="InterPro" id="IPR001509">
    <property type="entry name" value="Epimerase_deHydtase"/>
</dbReference>
<name>A1AKR1_PELPD</name>
<dbReference type="Pfam" id="PF01370">
    <property type="entry name" value="Epimerase"/>
    <property type="match status" value="1"/>
</dbReference>
<dbReference type="STRING" id="338966.Ppro_0297"/>
<reference evidence="2 3" key="1">
    <citation type="submission" date="2006-10" db="EMBL/GenBank/DDBJ databases">
        <title>Complete sequence of chromosome of Pelobacter propionicus DSM 2379.</title>
        <authorList>
            <consortium name="US DOE Joint Genome Institute"/>
            <person name="Copeland A."/>
            <person name="Lucas S."/>
            <person name="Lapidus A."/>
            <person name="Barry K."/>
            <person name="Detter J.C."/>
            <person name="Glavina del Rio T."/>
            <person name="Hammon N."/>
            <person name="Israni S."/>
            <person name="Dalin E."/>
            <person name="Tice H."/>
            <person name="Pitluck S."/>
            <person name="Saunders E."/>
            <person name="Brettin T."/>
            <person name="Bruce D."/>
            <person name="Han C."/>
            <person name="Tapia R."/>
            <person name="Schmutz J."/>
            <person name="Larimer F."/>
            <person name="Land M."/>
            <person name="Hauser L."/>
            <person name="Kyrpides N."/>
            <person name="Kim E."/>
            <person name="Lovley D."/>
            <person name="Richardson P."/>
        </authorList>
    </citation>
    <scope>NUCLEOTIDE SEQUENCE [LARGE SCALE GENOMIC DNA]</scope>
    <source>
        <strain evidence="3">DSM 2379 / NBRC 103807 / OttBd1</strain>
    </source>
</reference>
<accession>A1AKR1</accession>
<dbReference type="HOGENOM" id="CLU_007383_11_4_7"/>
<dbReference type="Proteomes" id="UP000006732">
    <property type="component" value="Chromosome"/>
</dbReference>
<evidence type="ECO:0000259" key="1">
    <source>
        <dbReference type="Pfam" id="PF01370"/>
    </source>
</evidence>
<dbReference type="InterPro" id="IPR051783">
    <property type="entry name" value="NAD(P)-dependent_oxidoreduct"/>
</dbReference>